<keyword evidence="4" id="KW-1185">Reference proteome</keyword>
<dbReference type="EMBL" id="AP012057">
    <property type="protein sequence ID" value="BAN04571.1"/>
    <property type="molecule type" value="Genomic_DNA"/>
</dbReference>
<dbReference type="OrthoDB" id="5119996at2"/>
<sequence>MANRTEAQAGRTGRGPRLSAEDKRQRNSYLREFIPAIVTFWILLAIVQNRVDETTAGARLWVLLPVLPMIGVAVALYRATQRSDEYGRIVMLECMALGFGVSMIAAMAVGFLGTIGVAWTYGGWLVFGAGMTTWGLALVVRNLD</sequence>
<dbReference type="Proteomes" id="UP000011863">
    <property type="component" value="Chromosome"/>
</dbReference>
<feature type="transmembrane region" description="Helical" evidence="2">
    <location>
        <begin position="60"/>
        <end position="77"/>
    </location>
</feature>
<evidence type="ECO:0000313" key="4">
    <source>
        <dbReference type="Proteomes" id="UP000011863"/>
    </source>
</evidence>
<feature type="transmembrane region" description="Helical" evidence="2">
    <location>
        <begin position="29"/>
        <end position="48"/>
    </location>
</feature>
<proteinExistence type="predicted"/>
<keyword evidence="2" id="KW-1133">Transmembrane helix</keyword>
<organism evidence="3 4">
    <name type="scientific">Ilumatobacter coccineus (strain NBRC 103263 / KCTC 29153 / YM16-304)</name>
    <dbReference type="NCBI Taxonomy" id="1313172"/>
    <lineage>
        <taxon>Bacteria</taxon>
        <taxon>Bacillati</taxon>
        <taxon>Actinomycetota</taxon>
        <taxon>Acidimicrobiia</taxon>
        <taxon>Acidimicrobiales</taxon>
        <taxon>Ilumatobacteraceae</taxon>
        <taxon>Ilumatobacter</taxon>
    </lineage>
</organism>
<feature type="transmembrane region" description="Helical" evidence="2">
    <location>
        <begin position="121"/>
        <end position="140"/>
    </location>
</feature>
<feature type="transmembrane region" description="Helical" evidence="2">
    <location>
        <begin position="89"/>
        <end position="115"/>
    </location>
</feature>
<evidence type="ECO:0000256" key="1">
    <source>
        <dbReference type="SAM" id="MobiDB-lite"/>
    </source>
</evidence>
<name>A0A6C7EDM8_ILUCY</name>
<evidence type="ECO:0000256" key="2">
    <source>
        <dbReference type="SAM" id="Phobius"/>
    </source>
</evidence>
<keyword evidence="2" id="KW-0812">Transmembrane</keyword>
<reference evidence="3 4" key="1">
    <citation type="journal article" date="2013" name="Int. J. Syst. Evol. Microbiol.">
        <title>Ilumatobacter nonamiense sp. nov. and Ilumatobacter coccineum sp. nov., isolated from seashore sand.</title>
        <authorList>
            <person name="Matsumoto A."/>
            <person name="Kasai H."/>
            <person name="Matsuo Y."/>
            <person name="Shizuri Y."/>
            <person name="Ichikawa N."/>
            <person name="Fujita N."/>
            <person name="Omura S."/>
            <person name="Takahashi Y."/>
        </authorList>
    </citation>
    <scope>NUCLEOTIDE SEQUENCE [LARGE SCALE GENOMIC DNA]</scope>
    <source>
        <strain evidence="4">NBRC 103263 / KCTC 29153 / YM16-304</strain>
    </source>
</reference>
<dbReference type="RefSeq" id="WP_015443818.1">
    <property type="nucleotide sequence ID" value="NC_020520.1"/>
</dbReference>
<evidence type="ECO:0000313" key="3">
    <source>
        <dbReference type="EMBL" id="BAN04571.1"/>
    </source>
</evidence>
<keyword evidence="2" id="KW-0472">Membrane</keyword>
<accession>A0A6C7EDM8</accession>
<dbReference type="KEGG" id="aym:YM304_42570"/>
<dbReference type="AlphaFoldDB" id="A0A6C7EDM8"/>
<protein>
    <submittedName>
        <fullName evidence="3">Uncharacterized protein</fullName>
    </submittedName>
</protein>
<feature type="region of interest" description="Disordered" evidence="1">
    <location>
        <begin position="1"/>
        <end position="22"/>
    </location>
</feature>
<gene>
    <name evidence="3" type="ORF">YM304_42570</name>
</gene>